<reference evidence="2" key="2">
    <citation type="submission" date="2015-01" db="EMBL/GenBank/DDBJ databases">
        <title>Evolutionary Origins and Diversification of the Mycorrhizal Mutualists.</title>
        <authorList>
            <consortium name="DOE Joint Genome Institute"/>
            <consortium name="Mycorrhizal Genomics Consortium"/>
            <person name="Kohler A."/>
            <person name="Kuo A."/>
            <person name="Nagy L.G."/>
            <person name="Floudas D."/>
            <person name="Copeland A."/>
            <person name="Barry K.W."/>
            <person name="Cichocki N."/>
            <person name="Veneault-Fourrey C."/>
            <person name="LaButti K."/>
            <person name="Lindquist E.A."/>
            <person name="Lipzen A."/>
            <person name="Lundell T."/>
            <person name="Morin E."/>
            <person name="Murat C."/>
            <person name="Riley R."/>
            <person name="Ohm R."/>
            <person name="Sun H."/>
            <person name="Tunlid A."/>
            <person name="Henrissat B."/>
            <person name="Grigoriev I.V."/>
            <person name="Hibbett D.S."/>
            <person name="Martin F."/>
        </authorList>
    </citation>
    <scope>NUCLEOTIDE SEQUENCE [LARGE SCALE GENOMIC DNA]</scope>
    <source>
        <strain evidence="2">F 1598</strain>
    </source>
</reference>
<sequence length="99" mass="11302">MAPHTTTEMRERMVVWRSEFGKTDFEIAALAGCSERTVREVLRLHCEYGVVRNPNAQPRGRCRSLATADLNYLSSILDVNPCLYLDELQSRLATDRDVD</sequence>
<organism evidence="1 2">
    <name type="scientific">Piloderma croceum (strain F 1598)</name>
    <dbReference type="NCBI Taxonomy" id="765440"/>
    <lineage>
        <taxon>Eukaryota</taxon>
        <taxon>Fungi</taxon>
        <taxon>Dikarya</taxon>
        <taxon>Basidiomycota</taxon>
        <taxon>Agaricomycotina</taxon>
        <taxon>Agaricomycetes</taxon>
        <taxon>Agaricomycetidae</taxon>
        <taxon>Atheliales</taxon>
        <taxon>Atheliaceae</taxon>
        <taxon>Piloderma</taxon>
    </lineage>
</organism>
<protein>
    <recommendedName>
        <fullName evidence="3">Paired domain-containing protein</fullName>
    </recommendedName>
</protein>
<dbReference type="EMBL" id="KN833040">
    <property type="protein sequence ID" value="KIM76012.1"/>
    <property type="molecule type" value="Genomic_DNA"/>
</dbReference>
<proteinExistence type="predicted"/>
<evidence type="ECO:0000313" key="1">
    <source>
        <dbReference type="EMBL" id="KIM76012.1"/>
    </source>
</evidence>
<gene>
    <name evidence="1" type="ORF">PILCRDRAFT_28842</name>
</gene>
<dbReference type="SUPFAM" id="SSF46689">
    <property type="entry name" value="Homeodomain-like"/>
    <property type="match status" value="1"/>
</dbReference>
<dbReference type="OrthoDB" id="3022198at2759"/>
<dbReference type="InParanoid" id="A0A0C3BFB7"/>
<dbReference type="InterPro" id="IPR009057">
    <property type="entry name" value="Homeodomain-like_sf"/>
</dbReference>
<dbReference type="Proteomes" id="UP000054166">
    <property type="component" value="Unassembled WGS sequence"/>
</dbReference>
<name>A0A0C3BFB7_PILCF</name>
<evidence type="ECO:0008006" key="3">
    <source>
        <dbReference type="Google" id="ProtNLM"/>
    </source>
</evidence>
<keyword evidence="2" id="KW-1185">Reference proteome</keyword>
<reference evidence="1 2" key="1">
    <citation type="submission" date="2014-04" db="EMBL/GenBank/DDBJ databases">
        <authorList>
            <consortium name="DOE Joint Genome Institute"/>
            <person name="Kuo A."/>
            <person name="Tarkka M."/>
            <person name="Buscot F."/>
            <person name="Kohler A."/>
            <person name="Nagy L.G."/>
            <person name="Floudas D."/>
            <person name="Copeland A."/>
            <person name="Barry K.W."/>
            <person name="Cichocki N."/>
            <person name="Veneault-Fourrey C."/>
            <person name="LaButti K."/>
            <person name="Lindquist E.A."/>
            <person name="Lipzen A."/>
            <person name="Lundell T."/>
            <person name="Morin E."/>
            <person name="Murat C."/>
            <person name="Sun H."/>
            <person name="Tunlid A."/>
            <person name="Henrissat B."/>
            <person name="Grigoriev I.V."/>
            <person name="Hibbett D.S."/>
            <person name="Martin F."/>
            <person name="Nordberg H.P."/>
            <person name="Cantor M.N."/>
            <person name="Hua S.X."/>
        </authorList>
    </citation>
    <scope>NUCLEOTIDE SEQUENCE [LARGE SCALE GENOMIC DNA]</scope>
    <source>
        <strain evidence="1 2">F 1598</strain>
    </source>
</reference>
<dbReference type="HOGENOM" id="CLU_056788_8_3_1"/>
<dbReference type="AlphaFoldDB" id="A0A0C3BFB7"/>
<feature type="non-terminal residue" evidence="1">
    <location>
        <position position="99"/>
    </location>
</feature>
<evidence type="ECO:0000313" key="2">
    <source>
        <dbReference type="Proteomes" id="UP000054166"/>
    </source>
</evidence>
<accession>A0A0C3BFB7</accession>